<dbReference type="InterPro" id="IPR057655">
    <property type="entry name" value="STIL_CC"/>
</dbReference>
<evidence type="ECO:0008006" key="6">
    <source>
        <dbReference type="Google" id="ProtNLM"/>
    </source>
</evidence>
<dbReference type="InterPro" id="IPR026123">
    <property type="entry name" value="STIL"/>
</dbReference>
<feature type="compositionally biased region" description="Basic and acidic residues" evidence="1">
    <location>
        <begin position="1000"/>
        <end position="1014"/>
    </location>
</feature>
<dbReference type="PANTHER" id="PTHR15128">
    <property type="entry name" value="TAL1 SCL INTERRUPTING LOCUS"/>
    <property type="match status" value="1"/>
</dbReference>
<name>A0ABD0L9G8_9CAEN</name>
<dbReference type="PANTHER" id="PTHR15128:SF0">
    <property type="entry name" value="SCL-INTERRUPTING LOCUS PROTEIN"/>
    <property type="match status" value="1"/>
</dbReference>
<proteinExistence type="predicted"/>
<feature type="compositionally biased region" description="Polar residues" evidence="1">
    <location>
        <begin position="538"/>
        <end position="547"/>
    </location>
</feature>
<feature type="compositionally biased region" description="Low complexity" evidence="1">
    <location>
        <begin position="949"/>
        <end position="960"/>
    </location>
</feature>
<evidence type="ECO:0000313" key="4">
    <source>
        <dbReference type="EMBL" id="KAK7495946.1"/>
    </source>
</evidence>
<feature type="compositionally biased region" description="Low complexity" evidence="1">
    <location>
        <begin position="650"/>
        <end position="664"/>
    </location>
</feature>
<feature type="region of interest" description="Disordered" evidence="1">
    <location>
        <begin position="936"/>
        <end position="960"/>
    </location>
</feature>
<feature type="region of interest" description="Disordered" evidence="1">
    <location>
        <begin position="841"/>
        <end position="892"/>
    </location>
</feature>
<protein>
    <recommendedName>
        <fullName evidence="6">STIL centriolar assembly protein</fullName>
    </recommendedName>
</protein>
<feature type="domain" description="STIL coiled coil region" evidence="3">
    <location>
        <begin position="905"/>
        <end position="932"/>
    </location>
</feature>
<feature type="region of interest" description="Disordered" evidence="1">
    <location>
        <begin position="497"/>
        <end position="678"/>
    </location>
</feature>
<dbReference type="Pfam" id="PF25775">
    <property type="entry name" value="CC_STIL"/>
    <property type="match status" value="1"/>
</dbReference>
<feature type="region of interest" description="Disordered" evidence="1">
    <location>
        <begin position="1317"/>
        <end position="1346"/>
    </location>
</feature>
<feature type="compositionally biased region" description="Low complexity" evidence="1">
    <location>
        <begin position="1064"/>
        <end position="1077"/>
    </location>
</feature>
<evidence type="ECO:0000256" key="1">
    <source>
        <dbReference type="SAM" id="MobiDB-lite"/>
    </source>
</evidence>
<gene>
    <name evidence="4" type="ORF">BaRGS_00012936</name>
</gene>
<comment type="caution">
    <text evidence="4">The sequence shown here is derived from an EMBL/GenBank/DDBJ whole genome shotgun (WGS) entry which is preliminary data.</text>
</comment>
<evidence type="ECO:0000259" key="2">
    <source>
        <dbReference type="Pfam" id="PF15253"/>
    </source>
</evidence>
<accession>A0ABD0L9G8</accession>
<organism evidence="4 5">
    <name type="scientific">Batillaria attramentaria</name>
    <dbReference type="NCBI Taxonomy" id="370345"/>
    <lineage>
        <taxon>Eukaryota</taxon>
        <taxon>Metazoa</taxon>
        <taxon>Spiralia</taxon>
        <taxon>Lophotrochozoa</taxon>
        <taxon>Mollusca</taxon>
        <taxon>Gastropoda</taxon>
        <taxon>Caenogastropoda</taxon>
        <taxon>Sorbeoconcha</taxon>
        <taxon>Cerithioidea</taxon>
        <taxon>Batillariidae</taxon>
        <taxon>Batillaria</taxon>
    </lineage>
</organism>
<feature type="compositionally biased region" description="Low complexity" evidence="1">
    <location>
        <begin position="695"/>
        <end position="709"/>
    </location>
</feature>
<dbReference type="InterPro" id="IPR057731">
    <property type="entry name" value="STIL_N"/>
</dbReference>
<reference evidence="4 5" key="1">
    <citation type="journal article" date="2023" name="Sci. Data">
        <title>Genome assembly of the Korean intertidal mud-creeper Batillaria attramentaria.</title>
        <authorList>
            <person name="Patra A.K."/>
            <person name="Ho P.T."/>
            <person name="Jun S."/>
            <person name="Lee S.J."/>
            <person name="Kim Y."/>
            <person name="Won Y.J."/>
        </authorList>
    </citation>
    <scope>NUCLEOTIDE SEQUENCE [LARGE SCALE GENOMIC DNA]</scope>
    <source>
        <strain evidence="4">Wonlab-2016</strain>
    </source>
</reference>
<feature type="compositionally biased region" description="Low complexity" evidence="1">
    <location>
        <begin position="601"/>
        <end position="614"/>
    </location>
</feature>
<feature type="compositionally biased region" description="Polar residues" evidence="1">
    <location>
        <begin position="988"/>
        <end position="997"/>
    </location>
</feature>
<keyword evidence="5" id="KW-1185">Reference proteome</keyword>
<feature type="compositionally biased region" description="Polar residues" evidence="1">
    <location>
        <begin position="1091"/>
        <end position="1113"/>
    </location>
</feature>
<dbReference type="Proteomes" id="UP001519460">
    <property type="component" value="Unassembled WGS sequence"/>
</dbReference>
<dbReference type="Pfam" id="PF15253">
    <property type="entry name" value="STIL_N"/>
    <property type="match status" value="1"/>
</dbReference>
<feature type="domain" description="STIL N-terminal" evidence="2">
    <location>
        <begin position="41"/>
        <end position="320"/>
    </location>
</feature>
<dbReference type="EMBL" id="JACVVK020000071">
    <property type="protein sequence ID" value="KAK7495946.1"/>
    <property type="molecule type" value="Genomic_DNA"/>
</dbReference>
<sequence>MPEHIRAPHLADLPGYSSSGHQNGVPEEQQLLQFPKSTCVLWDGSSTGQPVFLHVAQHRKPKIHVSEKVLWLIHRQCDSEGSSSRVLVGSLSVDDDAEGVCFHIDGLDTRQSGNDSLSDVELGDVMIPVQVSSSRNQDRTGTVEDYLSAVQMLKQRVCGREALELSSLLLVKGWCSFYSNGNSDKTVAHLQFDVVTLASVLKATPVNAVPIVPTALAKNLAGPRNLSNLQGRPKSGFLTMDHTRKLLLVLDSDPKVSSLPIVGIWVSGVPLVQHPFVWTACLRYLHTEQLQDRVCTPPEGFLLVMYSPLHSKPEFYEKSSGPDPASIQWEVCPVRNGPKRELFDAAIGEFESQRRGDQGMTAVLVPSTTTAEDIMPRSTPAPHRAKAMVVRPMVPEVSMLWNEDSQPAGFPPFPSAPVKGHHLNSARNGPYAPQYPSTATSVPQARSQGSVPTYVNDVIVDSNSNNNCQPRASSQQYNVCASQQGIMMRHPSQERMYMQNGGFQPTGNFVHPAASAQCSGSSQPSHGPPQPSHGPQSVNNQLYNAYHSQGYPAPQTQGQTPVPASSMQGSIQPQFMPSAPGSGYSRLQPSSTHFVNQQPLSVSASSEQGSQQQQFVPCGGELPRSAPPPSMVDRERPHLVPPSSMHLCRPALPQQSAPSPQSLQNFQGPGQIRPSRNIPYSQGQILNQQQQCNQPYLTSQPQQQTSQPLASAGQHLGHSGYPSTGGSLSSHIPIAQGSVSHLQFSHQVSASRQGHENEALRPYAIQGSGPHFAVPETDQGGSQGMNGYPDRAGLVPSSLAPKPSRSAAVPSVPGVAASANITVPFHPSVTQLRDEKVQQVGNDMTHADSTSCSGKSSDDSGLSVTPDCSDPSPKAPSSPPHGASGGQDPMSLGIASKVNWEGVPPEVVQLLVQQDAQLKVLQAQIQQLLAQQQSQQNSFQPNSVPTPEPSFSSNPASSAPRKVETCSTAVNTTLFVPEQPSAHPVPTQYASVQTSPQKPVRHDYSGSRSRDRDGCGSPYVERVGASVTPSRAGGVSAGQTPSEIRHQGAVQLNSTRRDDGSGVSGLSVGSISSDVSLQQQSQGHSSPARLQDSQQQGSMSHSTPSPQSASMCGQPQEGEESKGEEVSPDSKEYYDQLISNIRLFLNNHSKDTDSSQGPCQELPSSEETYTQLKLMDSTIPGSPSQQMCPSGGSTNTTLLPHINYLSMMLECETDTSVEINAMAMKYLKDEELTQMARLRQGGPARFSGGNLLRQVLAASADATSVSDSSRLSASASNLSMATKKYLEKYGLMGAGDESLLDTNQTIRLQTDFSMAMTSEPRSGLSLPPSPQKGAPQTSECSAATEDDRILDIEKLKQMPKLL</sequence>
<feature type="compositionally biased region" description="Low complexity" evidence="1">
    <location>
        <begin position="848"/>
        <end position="863"/>
    </location>
</feature>
<feature type="region of interest" description="Disordered" evidence="1">
    <location>
        <begin position="695"/>
        <end position="732"/>
    </location>
</feature>
<feature type="region of interest" description="Disordered" evidence="1">
    <location>
        <begin position="1"/>
        <end position="24"/>
    </location>
</feature>
<evidence type="ECO:0000259" key="3">
    <source>
        <dbReference type="Pfam" id="PF25775"/>
    </source>
</evidence>
<feature type="compositionally biased region" description="Basic and acidic residues" evidence="1">
    <location>
        <begin position="1119"/>
        <end position="1130"/>
    </location>
</feature>
<feature type="region of interest" description="Disordered" evidence="1">
    <location>
        <begin position="977"/>
        <end position="1130"/>
    </location>
</feature>
<feature type="compositionally biased region" description="Polar residues" evidence="1">
    <location>
        <begin position="721"/>
        <end position="730"/>
    </location>
</feature>
<feature type="compositionally biased region" description="Polar residues" evidence="1">
    <location>
        <begin position="585"/>
        <end position="600"/>
    </location>
</feature>
<feature type="region of interest" description="Disordered" evidence="1">
    <location>
        <begin position="766"/>
        <end position="811"/>
    </location>
</feature>
<evidence type="ECO:0000313" key="5">
    <source>
        <dbReference type="Proteomes" id="UP001519460"/>
    </source>
</evidence>
<feature type="compositionally biased region" description="Low complexity" evidence="1">
    <location>
        <begin position="800"/>
        <end position="811"/>
    </location>
</feature>
<feature type="compositionally biased region" description="Polar residues" evidence="1">
    <location>
        <begin position="554"/>
        <end position="575"/>
    </location>
</feature>